<dbReference type="InterPro" id="IPR014710">
    <property type="entry name" value="RmlC-like_jellyroll"/>
</dbReference>
<dbReference type="Gene3D" id="2.60.120.10">
    <property type="entry name" value="Jelly Rolls"/>
    <property type="match status" value="1"/>
</dbReference>
<keyword evidence="3" id="KW-1185">Reference proteome</keyword>
<dbReference type="InterPro" id="IPR000595">
    <property type="entry name" value="cNMP-bd_dom"/>
</dbReference>
<name>A0A7G7GFJ9_9BACT</name>
<dbReference type="EMBL" id="CP055156">
    <property type="protein sequence ID" value="QNF35933.1"/>
    <property type="molecule type" value="Genomic_DNA"/>
</dbReference>
<proteinExistence type="predicted"/>
<dbReference type="CDD" id="cd00038">
    <property type="entry name" value="CAP_ED"/>
    <property type="match status" value="1"/>
</dbReference>
<sequence>MQKFVNLPEDACPIIADHFSLLVIKKKENLLINGQVCRANYFVEQGCLRLYFTNDQGVEQTTQFAIENWWLSDYSSYATQQPSTFGIQAVENSRIMAISWQAQETLLKQLPILEKYFRLVYQKAYAAYQWRIKYIYDYSKEEMYHQFLKNYPEFVQRVPQYLLASFLGFTPEYLSEIRKKSIS</sequence>
<dbReference type="Pfam" id="PF00027">
    <property type="entry name" value="cNMP_binding"/>
    <property type="match status" value="1"/>
</dbReference>
<protein>
    <submittedName>
        <fullName evidence="2">Crp/Fnr family transcriptional regulator</fullName>
    </submittedName>
</protein>
<reference evidence="2 3" key="1">
    <citation type="journal article" date="2018" name="Int. J. Syst. Evol. Microbiol.">
        <title>Adhaeribacter swui sp. nov., isolated from wet mud.</title>
        <authorList>
            <person name="Kim D.U."/>
            <person name="Kim K.W."/>
            <person name="Kang M.S."/>
            <person name="Kim J.Y."/>
            <person name="Jang J.H."/>
            <person name="Kim M.K."/>
        </authorList>
    </citation>
    <scope>NUCLEOTIDE SEQUENCE [LARGE SCALE GENOMIC DNA]</scope>
    <source>
        <strain evidence="2 3">KCTC 52873</strain>
    </source>
</reference>
<organism evidence="2 3">
    <name type="scientific">Adhaeribacter swui</name>
    <dbReference type="NCBI Taxonomy" id="2086471"/>
    <lineage>
        <taxon>Bacteria</taxon>
        <taxon>Pseudomonadati</taxon>
        <taxon>Bacteroidota</taxon>
        <taxon>Cytophagia</taxon>
        <taxon>Cytophagales</taxon>
        <taxon>Hymenobacteraceae</taxon>
        <taxon>Adhaeribacter</taxon>
    </lineage>
</organism>
<evidence type="ECO:0000313" key="3">
    <source>
        <dbReference type="Proteomes" id="UP000515237"/>
    </source>
</evidence>
<gene>
    <name evidence="2" type="ORF">HUW51_22685</name>
</gene>
<accession>A0A7G7GFJ9</accession>
<evidence type="ECO:0000259" key="1">
    <source>
        <dbReference type="Pfam" id="PF00027"/>
    </source>
</evidence>
<dbReference type="InterPro" id="IPR018490">
    <property type="entry name" value="cNMP-bd_dom_sf"/>
</dbReference>
<evidence type="ECO:0000313" key="2">
    <source>
        <dbReference type="EMBL" id="QNF35933.1"/>
    </source>
</evidence>
<dbReference type="SUPFAM" id="SSF51206">
    <property type="entry name" value="cAMP-binding domain-like"/>
    <property type="match status" value="1"/>
</dbReference>
<dbReference type="AlphaFoldDB" id="A0A7G7GFJ9"/>
<feature type="domain" description="Cyclic nucleotide-binding" evidence="1">
    <location>
        <begin position="24"/>
        <end position="109"/>
    </location>
</feature>
<dbReference type="KEGG" id="aswu:HUW51_22685"/>
<dbReference type="Proteomes" id="UP000515237">
    <property type="component" value="Chromosome"/>
</dbReference>